<evidence type="ECO:0000256" key="3">
    <source>
        <dbReference type="SAM" id="SignalP"/>
    </source>
</evidence>
<feature type="chain" id="PRO_5024977896" description="Mce-associated membrane protein" evidence="3">
    <location>
        <begin position="32"/>
        <end position="173"/>
    </location>
</feature>
<evidence type="ECO:0000256" key="2">
    <source>
        <dbReference type="ARBA" id="ARBA00023136"/>
    </source>
</evidence>
<feature type="signal peptide" evidence="3">
    <location>
        <begin position="1"/>
        <end position="31"/>
    </location>
</feature>
<comment type="caution">
    <text evidence="4">The sequence shown here is derived from an EMBL/GenBank/DDBJ whole genome shotgun (WGS) entry which is preliminary data.</text>
</comment>
<dbReference type="RefSeq" id="WP_124275866.1">
    <property type="nucleotide sequence ID" value="NZ_RDBM01000022.1"/>
</dbReference>
<dbReference type="EMBL" id="RDBM01000022">
    <property type="protein sequence ID" value="TXS32616.1"/>
    <property type="molecule type" value="Genomic_DNA"/>
</dbReference>
<keyword evidence="3" id="KW-0732">Signal</keyword>
<comment type="subcellular location">
    <subcellularLocation>
        <location evidence="1">Membrane</location>
    </subcellularLocation>
</comment>
<accession>A0A652L9V1</accession>
<dbReference type="PANTHER" id="PTHR37042:SF4">
    <property type="entry name" value="OUTER MEMBRANE PROTEIN RV1973"/>
    <property type="match status" value="1"/>
</dbReference>
<gene>
    <name evidence="4" type="ORF">EAO74_06145</name>
</gene>
<dbReference type="AlphaFoldDB" id="A0A652L9V1"/>
<sequence>MSSRTRTGTGWSALLAAVLVCALGTWSYAQARGDDTLAYAKSRDAALADGKRHLARLTSMDGRNATSVKSGIDAWLDASAGPLHDRLESTRKKDAGRLTESGATARGKVTDAALTALDDRAGTAALIATADIEVTPRTGKGGTERKRFEVTLTRTGNGWKIKALEALPVGSGS</sequence>
<reference evidence="4" key="1">
    <citation type="submission" date="2018-10" db="EMBL/GenBank/DDBJ databases">
        <authorList>
            <person name="Hariharan J."/>
            <person name="Choudoir M.J."/>
            <person name="Diebold P."/>
            <person name="Panke-Buisse K."/>
            <person name="Campbell A.N."/>
            <person name="Buckley D.H."/>
        </authorList>
    </citation>
    <scope>NUCLEOTIDE SEQUENCE</scope>
    <source>
        <strain evidence="4">Gb1</strain>
    </source>
</reference>
<evidence type="ECO:0000256" key="1">
    <source>
        <dbReference type="ARBA" id="ARBA00004370"/>
    </source>
</evidence>
<evidence type="ECO:0000313" key="4">
    <source>
        <dbReference type="EMBL" id="TXS32616.1"/>
    </source>
</evidence>
<dbReference type="GO" id="GO:0016020">
    <property type="term" value="C:membrane"/>
    <property type="evidence" value="ECO:0007669"/>
    <property type="project" value="UniProtKB-SubCell"/>
</dbReference>
<dbReference type="PANTHER" id="PTHR37042">
    <property type="entry name" value="OUTER MEMBRANE PROTEIN RV1973"/>
    <property type="match status" value="1"/>
</dbReference>
<name>A0A652L9V1_9ACTN</name>
<protein>
    <recommendedName>
        <fullName evidence="5">Mce-associated membrane protein</fullName>
    </recommendedName>
</protein>
<evidence type="ECO:0008006" key="5">
    <source>
        <dbReference type="Google" id="ProtNLM"/>
    </source>
</evidence>
<keyword evidence="2" id="KW-0472">Membrane</keyword>
<organism evidence="4">
    <name type="scientific">Streptomyces sp. gb1(2016)</name>
    <dbReference type="NCBI Taxonomy" id="1828321"/>
    <lineage>
        <taxon>Bacteria</taxon>
        <taxon>Bacillati</taxon>
        <taxon>Actinomycetota</taxon>
        <taxon>Actinomycetes</taxon>
        <taxon>Kitasatosporales</taxon>
        <taxon>Streptomycetaceae</taxon>
        <taxon>Streptomyces</taxon>
    </lineage>
</organism>
<proteinExistence type="predicted"/>